<accession>H6SKD9</accession>
<feature type="region of interest" description="Disordered" evidence="1">
    <location>
        <begin position="1"/>
        <end position="37"/>
    </location>
</feature>
<dbReference type="HOGENOM" id="CLU_040400_3_0_5"/>
<dbReference type="PROSITE" id="PS51707">
    <property type="entry name" value="CYTH"/>
    <property type="match status" value="1"/>
</dbReference>
<sequence>MTSHRPWAGTGQFFVPQPEEQEPRPTMDAPLASPTTATTETELKLCCPPDYLAALLAHPLFSPEPDAPVATRRLVTRYFDTPAGALGRAGYALRVREEEGQRWQAIKTQGHAVAGVHVRGEWEGPVSGETPDLACLPPGAPTAAVTALIADAPLLPLVVTDFQRTLKTVRSGTTLVELALDVGEIRAGGRCEPLLEVELEVKAGPPSGLFPLALALCEVAPLTVSPHTKADRGAALLTGQPPRRVPAPPPPPVGPLGAGLGAAEAARRIGANALGQLLAQAPRLLSDDEVEAVAGVHQTRVALRRLRSVLTLFGPARPAPAALVADLRWVMGVLGPARDLDVFLTEILPPLAARLEGDPGLASLLEQGRREQHALRAAAQAAVCGPRFTTLILRLSHWLDAPGPLPSAPALGALAEAALERRWRRMRRAGRGFDTLPDPARHALRVRIKKIRYALEVLAPLYAERPVRDTLRALKDAQEALGQANDAAVARHRLGHLALLSGDPVLAFGAGRIAGLLEGQRDSVDLRARETWATVRRLTPPWDD</sequence>
<dbReference type="Pfam" id="PF01928">
    <property type="entry name" value="CYTH"/>
    <property type="match status" value="1"/>
</dbReference>
<dbReference type="Pfam" id="PF05235">
    <property type="entry name" value="CHAD"/>
    <property type="match status" value="1"/>
</dbReference>
<evidence type="ECO:0000313" key="4">
    <source>
        <dbReference type="EMBL" id="CCG08454.1"/>
    </source>
</evidence>
<reference evidence="4 5" key="1">
    <citation type="submission" date="2012-02" db="EMBL/GenBank/DDBJ databases">
        <title>Shotgun genome sequence of Phaeospirillum photometricum DSM 122.</title>
        <authorList>
            <person name="Duquesne K."/>
            <person name="Sturgis J."/>
        </authorList>
    </citation>
    <scope>NUCLEOTIDE SEQUENCE [LARGE SCALE GENOMIC DNA]</scope>
    <source>
        <strain evidence="5">DSM122</strain>
    </source>
</reference>
<name>H6SKD9_PARPM</name>
<gene>
    <name evidence="4" type="ORF">RSPPHO_01828</name>
</gene>
<feature type="domain" description="CHAD" evidence="3">
    <location>
        <begin position="259"/>
        <end position="533"/>
    </location>
</feature>
<dbReference type="InterPro" id="IPR038186">
    <property type="entry name" value="CHAD_dom_sf"/>
</dbReference>
<dbReference type="InterPro" id="IPR007899">
    <property type="entry name" value="CHAD_dom"/>
</dbReference>
<evidence type="ECO:0000259" key="3">
    <source>
        <dbReference type="PROSITE" id="PS51708"/>
    </source>
</evidence>
<proteinExistence type="predicted"/>
<dbReference type="KEGG" id="rpm:RSPPHO_01828"/>
<dbReference type="eggNOG" id="COG5607">
    <property type="taxonomic scope" value="Bacteria"/>
</dbReference>
<evidence type="ECO:0000313" key="5">
    <source>
        <dbReference type="Proteomes" id="UP000033220"/>
    </source>
</evidence>
<dbReference type="AlphaFoldDB" id="H6SKD9"/>
<feature type="domain" description="CYTH" evidence="2">
    <location>
        <begin position="38"/>
        <end position="240"/>
    </location>
</feature>
<evidence type="ECO:0000259" key="2">
    <source>
        <dbReference type="PROSITE" id="PS51707"/>
    </source>
</evidence>
<evidence type="ECO:0000256" key="1">
    <source>
        <dbReference type="SAM" id="MobiDB-lite"/>
    </source>
</evidence>
<protein>
    <submittedName>
        <fullName evidence="4">Adenylate cyclase</fullName>
    </submittedName>
</protein>
<dbReference type="Gene3D" id="1.40.20.10">
    <property type="entry name" value="CHAD domain"/>
    <property type="match status" value="1"/>
</dbReference>
<dbReference type="CDD" id="cd07756">
    <property type="entry name" value="CYTH-like_Pase_CHAD"/>
    <property type="match status" value="1"/>
</dbReference>
<dbReference type="PANTHER" id="PTHR39569:SF1">
    <property type="entry name" value="INORGANIC TRIPHOSPHATASE"/>
    <property type="match status" value="1"/>
</dbReference>
<dbReference type="eggNOG" id="COG3025">
    <property type="taxonomic scope" value="Bacteria"/>
</dbReference>
<dbReference type="Proteomes" id="UP000033220">
    <property type="component" value="Chromosome DSM 122"/>
</dbReference>
<dbReference type="InterPro" id="IPR023577">
    <property type="entry name" value="CYTH_domain"/>
</dbReference>
<dbReference type="STRING" id="1150469.RSPPHO_01828"/>
<dbReference type="PANTHER" id="PTHR39569">
    <property type="entry name" value="INORGANIC TRIPHOSPHATASE"/>
    <property type="match status" value="1"/>
</dbReference>
<dbReference type="InterPro" id="IPR033469">
    <property type="entry name" value="CYTH-like_dom_sf"/>
</dbReference>
<dbReference type="EMBL" id="HE663493">
    <property type="protein sequence ID" value="CCG08454.1"/>
    <property type="molecule type" value="Genomic_DNA"/>
</dbReference>
<dbReference type="GO" id="GO:0046872">
    <property type="term" value="F:metal ion binding"/>
    <property type="evidence" value="ECO:0007669"/>
    <property type="project" value="TreeGrafter"/>
</dbReference>
<dbReference type="InterPro" id="IPR039013">
    <property type="entry name" value="YgiF"/>
</dbReference>
<dbReference type="Gene3D" id="2.40.320.10">
    <property type="entry name" value="Hypothetical Protein Pfu-838710-001"/>
    <property type="match status" value="1"/>
</dbReference>
<dbReference type="GO" id="GO:0050355">
    <property type="term" value="F:inorganic triphosphate phosphatase activity"/>
    <property type="evidence" value="ECO:0007669"/>
    <property type="project" value="InterPro"/>
</dbReference>
<keyword evidence="5" id="KW-1185">Reference proteome</keyword>
<dbReference type="PROSITE" id="PS51708">
    <property type="entry name" value="CHAD"/>
    <property type="match status" value="1"/>
</dbReference>
<dbReference type="PATRIC" id="fig|1150469.3.peg.2054"/>
<dbReference type="SMART" id="SM00880">
    <property type="entry name" value="CHAD"/>
    <property type="match status" value="1"/>
</dbReference>
<dbReference type="SMART" id="SM01118">
    <property type="entry name" value="CYTH"/>
    <property type="match status" value="1"/>
</dbReference>
<dbReference type="SUPFAM" id="SSF55154">
    <property type="entry name" value="CYTH-like phosphatases"/>
    <property type="match status" value="1"/>
</dbReference>
<organism evidence="4 5">
    <name type="scientific">Pararhodospirillum photometricum DSM 122</name>
    <dbReference type="NCBI Taxonomy" id="1150469"/>
    <lineage>
        <taxon>Bacteria</taxon>
        <taxon>Pseudomonadati</taxon>
        <taxon>Pseudomonadota</taxon>
        <taxon>Alphaproteobacteria</taxon>
        <taxon>Rhodospirillales</taxon>
        <taxon>Rhodospirillaceae</taxon>
        <taxon>Pararhodospirillum</taxon>
    </lineage>
</organism>